<proteinExistence type="predicted"/>
<gene>
    <name evidence="1" type="ORF">L2E82_14192</name>
</gene>
<sequence length="75" mass="8336">MKRISISAVLSAGYLLVSSKDHSGRLRSKIHISSGSHLKGLIGSFLSFIPYSFNNSCCPVQNNVMLVRLRLRLLF</sequence>
<evidence type="ECO:0000313" key="2">
    <source>
        <dbReference type="Proteomes" id="UP001055811"/>
    </source>
</evidence>
<reference evidence="1 2" key="2">
    <citation type="journal article" date="2022" name="Mol. Ecol. Resour.">
        <title>The genomes of chicory, endive, great burdock and yacon provide insights into Asteraceae paleo-polyploidization history and plant inulin production.</title>
        <authorList>
            <person name="Fan W."/>
            <person name="Wang S."/>
            <person name="Wang H."/>
            <person name="Wang A."/>
            <person name="Jiang F."/>
            <person name="Liu H."/>
            <person name="Zhao H."/>
            <person name="Xu D."/>
            <person name="Zhang Y."/>
        </authorList>
    </citation>
    <scope>NUCLEOTIDE SEQUENCE [LARGE SCALE GENOMIC DNA]</scope>
    <source>
        <strain evidence="2">cv. Punajuju</strain>
        <tissue evidence="1">Leaves</tissue>
    </source>
</reference>
<name>A0ACB9EZ18_CICIN</name>
<keyword evidence="2" id="KW-1185">Reference proteome</keyword>
<dbReference type="EMBL" id="CM042011">
    <property type="protein sequence ID" value="KAI3764189.1"/>
    <property type="molecule type" value="Genomic_DNA"/>
</dbReference>
<reference evidence="2" key="1">
    <citation type="journal article" date="2022" name="Mol. Ecol. Resour.">
        <title>The genomes of chicory, endive, great burdock and yacon provide insights into Asteraceae palaeo-polyploidization history and plant inulin production.</title>
        <authorList>
            <person name="Fan W."/>
            <person name="Wang S."/>
            <person name="Wang H."/>
            <person name="Wang A."/>
            <person name="Jiang F."/>
            <person name="Liu H."/>
            <person name="Zhao H."/>
            <person name="Xu D."/>
            <person name="Zhang Y."/>
        </authorList>
    </citation>
    <scope>NUCLEOTIDE SEQUENCE [LARGE SCALE GENOMIC DNA]</scope>
    <source>
        <strain evidence="2">cv. Punajuju</strain>
    </source>
</reference>
<evidence type="ECO:0000313" key="1">
    <source>
        <dbReference type="EMBL" id="KAI3764189.1"/>
    </source>
</evidence>
<protein>
    <submittedName>
        <fullName evidence="1">Uncharacterized protein</fullName>
    </submittedName>
</protein>
<organism evidence="1 2">
    <name type="scientific">Cichorium intybus</name>
    <name type="common">Chicory</name>
    <dbReference type="NCBI Taxonomy" id="13427"/>
    <lineage>
        <taxon>Eukaryota</taxon>
        <taxon>Viridiplantae</taxon>
        <taxon>Streptophyta</taxon>
        <taxon>Embryophyta</taxon>
        <taxon>Tracheophyta</taxon>
        <taxon>Spermatophyta</taxon>
        <taxon>Magnoliopsida</taxon>
        <taxon>eudicotyledons</taxon>
        <taxon>Gunneridae</taxon>
        <taxon>Pentapetalae</taxon>
        <taxon>asterids</taxon>
        <taxon>campanulids</taxon>
        <taxon>Asterales</taxon>
        <taxon>Asteraceae</taxon>
        <taxon>Cichorioideae</taxon>
        <taxon>Cichorieae</taxon>
        <taxon>Cichoriinae</taxon>
        <taxon>Cichorium</taxon>
    </lineage>
</organism>
<accession>A0ACB9EZ18</accession>
<comment type="caution">
    <text evidence="1">The sequence shown here is derived from an EMBL/GenBank/DDBJ whole genome shotgun (WGS) entry which is preliminary data.</text>
</comment>
<dbReference type="Proteomes" id="UP001055811">
    <property type="component" value="Linkage Group LG03"/>
</dbReference>